<dbReference type="Proteomes" id="UP000199002">
    <property type="component" value="Unassembled WGS sequence"/>
</dbReference>
<feature type="transmembrane region" description="Helical" evidence="1">
    <location>
        <begin position="48"/>
        <end position="69"/>
    </location>
</feature>
<evidence type="ECO:0000313" key="2">
    <source>
        <dbReference type="EMBL" id="SEA21593.1"/>
    </source>
</evidence>
<proteinExistence type="predicted"/>
<dbReference type="AlphaFoldDB" id="A0A1H3ZCU3"/>
<dbReference type="EMBL" id="FNQJ01000007">
    <property type="protein sequence ID" value="SEA21593.1"/>
    <property type="molecule type" value="Genomic_DNA"/>
</dbReference>
<gene>
    <name evidence="2" type="ORF">SAMN05421875_10795</name>
</gene>
<keyword evidence="1" id="KW-1133">Transmembrane helix</keyword>
<sequence length="97" mass="10959">MWTQRLMWIAWPAFLVAGILEMLVFAMVDPQDLHWFGQPLTLSRQGVYTLAFFAFWIITMVASALTTLLSMSPFELNRCPVPPDARPGDCHKASSCP</sequence>
<name>A0A1H3ZCU3_9BURK</name>
<keyword evidence="1" id="KW-0472">Membrane</keyword>
<feature type="transmembrane region" description="Helical" evidence="1">
    <location>
        <begin position="7"/>
        <end position="28"/>
    </location>
</feature>
<keyword evidence="3" id="KW-1185">Reference proteome</keyword>
<accession>A0A1H3ZCU3</accession>
<protein>
    <recommendedName>
        <fullName evidence="4">Transmembrane protein</fullName>
    </recommendedName>
</protein>
<organism evidence="2 3">
    <name type="scientific">Acidovorax soli</name>
    <dbReference type="NCBI Taxonomy" id="592050"/>
    <lineage>
        <taxon>Bacteria</taxon>
        <taxon>Pseudomonadati</taxon>
        <taxon>Pseudomonadota</taxon>
        <taxon>Betaproteobacteria</taxon>
        <taxon>Burkholderiales</taxon>
        <taxon>Comamonadaceae</taxon>
        <taxon>Acidovorax</taxon>
    </lineage>
</organism>
<evidence type="ECO:0000313" key="3">
    <source>
        <dbReference type="Proteomes" id="UP000199002"/>
    </source>
</evidence>
<dbReference type="STRING" id="592050.SAMN05421875_10795"/>
<reference evidence="3" key="1">
    <citation type="submission" date="2016-10" db="EMBL/GenBank/DDBJ databases">
        <authorList>
            <person name="Varghese N."/>
            <person name="Submissions S."/>
        </authorList>
    </citation>
    <scope>NUCLEOTIDE SEQUENCE [LARGE SCALE GENOMIC DNA]</scope>
    <source>
        <strain evidence="3">DSM 25157</strain>
    </source>
</reference>
<keyword evidence="1" id="KW-0812">Transmembrane</keyword>
<dbReference type="RefSeq" id="WP_092697762.1">
    <property type="nucleotide sequence ID" value="NZ_CAXIQL010000012.1"/>
</dbReference>
<evidence type="ECO:0000256" key="1">
    <source>
        <dbReference type="SAM" id="Phobius"/>
    </source>
</evidence>
<evidence type="ECO:0008006" key="4">
    <source>
        <dbReference type="Google" id="ProtNLM"/>
    </source>
</evidence>
<dbReference type="GeneID" id="34232947"/>